<gene>
    <name evidence="1" type="ORF">METZ01_LOCUS259073</name>
</gene>
<dbReference type="AlphaFoldDB" id="A0A382J3M8"/>
<sequence length="254" mass="27843">MVANRRASTYEVEGTQDLTEECYRRGWTDGLPVIPPTEARIAEMLDYVGLAPEHVIGEVPVRRRFLTAEQAAANAVMAGCLPTYFPVVLATLEVLFQYDPNCVHHASCTTNCATLGIIVNGPIRHEIGLNCTNDMLSPGNRANSTIGRAVRLIMINVFEQRPGLLDQGCMGSLAKHGLCFGEDEEGSPWSPFHVSQGFKPENSTVTVATIQDPEMVCNRYGLTAESVMDSVAEVIASHGMATFGHQWIWIVGYW</sequence>
<protein>
    <submittedName>
        <fullName evidence="1">Uncharacterized protein</fullName>
    </submittedName>
</protein>
<evidence type="ECO:0000313" key="1">
    <source>
        <dbReference type="EMBL" id="SVC06219.1"/>
    </source>
</evidence>
<accession>A0A382J3M8</accession>
<organism evidence="1">
    <name type="scientific">marine metagenome</name>
    <dbReference type="NCBI Taxonomy" id="408172"/>
    <lineage>
        <taxon>unclassified sequences</taxon>
        <taxon>metagenomes</taxon>
        <taxon>ecological metagenomes</taxon>
    </lineage>
</organism>
<feature type="non-terminal residue" evidence="1">
    <location>
        <position position="254"/>
    </location>
</feature>
<reference evidence="1" key="1">
    <citation type="submission" date="2018-05" db="EMBL/GenBank/DDBJ databases">
        <authorList>
            <person name="Lanie J.A."/>
            <person name="Ng W.-L."/>
            <person name="Kazmierczak K.M."/>
            <person name="Andrzejewski T.M."/>
            <person name="Davidsen T.M."/>
            <person name="Wayne K.J."/>
            <person name="Tettelin H."/>
            <person name="Glass J.I."/>
            <person name="Rusch D."/>
            <person name="Podicherti R."/>
            <person name="Tsui H.-C.T."/>
            <person name="Winkler M.E."/>
        </authorList>
    </citation>
    <scope>NUCLEOTIDE SEQUENCE</scope>
</reference>
<proteinExistence type="predicted"/>
<dbReference type="EMBL" id="UINC01071371">
    <property type="protein sequence ID" value="SVC06219.1"/>
    <property type="molecule type" value="Genomic_DNA"/>
</dbReference>
<name>A0A382J3M8_9ZZZZ</name>